<keyword evidence="2" id="KW-1003">Cell membrane</keyword>
<feature type="transmembrane region" description="Helical" evidence="6">
    <location>
        <begin position="358"/>
        <end position="380"/>
    </location>
</feature>
<keyword evidence="5 6" id="KW-0472">Membrane</keyword>
<name>A0A562LZK5_9SPHI</name>
<feature type="transmembrane region" description="Helical" evidence="6">
    <location>
        <begin position="295"/>
        <end position="319"/>
    </location>
</feature>
<dbReference type="InterPro" id="IPR036259">
    <property type="entry name" value="MFS_trans_sf"/>
</dbReference>
<dbReference type="Pfam" id="PF07690">
    <property type="entry name" value="MFS_1"/>
    <property type="match status" value="1"/>
</dbReference>
<feature type="transmembrane region" description="Helical" evidence="6">
    <location>
        <begin position="133"/>
        <end position="156"/>
    </location>
</feature>
<comment type="subcellular location">
    <subcellularLocation>
        <location evidence="1">Cell membrane</location>
        <topology evidence="1">Multi-pass membrane protein</topology>
    </subcellularLocation>
</comment>
<feature type="transmembrane region" description="Helical" evidence="6">
    <location>
        <begin position="162"/>
        <end position="185"/>
    </location>
</feature>
<keyword evidence="3 6" id="KW-0812">Transmembrane</keyword>
<reference evidence="8 9" key="1">
    <citation type="journal article" date="2015" name="Stand. Genomic Sci.">
        <title>Genomic Encyclopedia of Bacterial and Archaeal Type Strains, Phase III: the genomes of soil and plant-associated and newly described type strains.</title>
        <authorList>
            <person name="Whitman W.B."/>
            <person name="Woyke T."/>
            <person name="Klenk H.P."/>
            <person name="Zhou Y."/>
            <person name="Lilburn T.G."/>
            <person name="Beck B.J."/>
            <person name="De Vos P."/>
            <person name="Vandamme P."/>
            <person name="Eisen J.A."/>
            <person name="Garrity G."/>
            <person name="Hugenholtz P."/>
            <person name="Kyrpides N.C."/>
        </authorList>
    </citation>
    <scope>NUCLEOTIDE SEQUENCE [LARGE SCALE GENOMIC DNA]</scope>
    <source>
        <strain evidence="8 9">CGMCC 1.6855</strain>
    </source>
</reference>
<dbReference type="AlphaFoldDB" id="A0A562LZK5"/>
<dbReference type="GO" id="GO:0005886">
    <property type="term" value="C:plasma membrane"/>
    <property type="evidence" value="ECO:0007669"/>
    <property type="project" value="UniProtKB-SubCell"/>
</dbReference>
<dbReference type="Gene3D" id="1.20.1250.20">
    <property type="entry name" value="MFS general substrate transporter like domains"/>
    <property type="match status" value="2"/>
</dbReference>
<comment type="caution">
    <text evidence="8">The sequence shown here is derived from an EMBL/GenBank/DDBJ whole genome shotgun (WGS) entry which is preliminary data.</text>
</comment>
<evidence type="ECO:0000259" key="7">
    <source>
        <dbReference type="PROSITE" id="PS50850"/>
    </source>
</evidence>
<organism evidence="8 9">
    <name type="scientific">Sphingobacterium siyangense</name>
    <dbReference type="NCBI Taxonomy" id="459529"/>
    <lineage>
        <taxon>Bacteria</taxon>
        <taxon>Pseudomonadati</taxon>
        <taxon>Bacteroidota</taxon>
        <taxon>Sphingobacteriia</taxon>
        <taxon>Sphingobacteriales</taxon>
        <taxon>Sphingobacteriaceae</taxon>
        <taxon>Sphingobacterium</taxon>
    </lineage>
</organism>
<dbReference type="InterPro" id="IPR050189">
    <property type="entry name" value="MFS_Efflux_Transporters"/>
</dbReference>
<evidence type="ECO:0000256" key="2">
    <source>
        <dbReference type="ARBA" id="ARBA00022475"/>
    </source>
</evidence>
<feature type="transmembrane region" description="Helical" evidence="6">
    <location>
        <begin position="271"/>
        <end position="289"/>
    </location>
</feature>
<feature type="transmembrane region" description="Helical" evidence="6">
    <location>
        <begin position="205"/>
        <end position="227"/>
    </location>
</feature>
<dbReference type="InterPro" id="IPR011701">
    <property type="entry name" value="MFS"/>
</dbReference>
<feature type="domain" description="Major facilitator superfamily (MFS) profile" evidence="7">
    <location>
        <begin position="8"/>
        <end position="384"/>
    </location>
</feature>
<evidence type="ECO:0000256" key="1">
    <source>
        <dbReference type="ARBA" id="ARBA00004651"/>
    </source>
</evidence>
<proteinExistence type="predicted"/>
<protein>
    <submittedName>
        <fullName evidence="8">DHA1 family arabinose polymer transporter-like MFS transporter</fullName>
    </submittedName>
</protein>
<feature type="transmembrane region" description="Helical" evidence="6">
    <location>
        <begin position="44"/>
        <end position="63"/>
    </location>
</feature>
<evidence type="ECO:0000313" key="8">
    <source>
        <dbReference type="EMBL" id="TWI13050.1"/>
    </source>
</evidence>
<dbReference type="GO" id="GO:0022857">
    <property type="term" value="F:transmembrane transporter activity"/>
    <property type="evidence" value="ECO:0007669"/>
    <property type="project" value="InterPro"/>
</dbReference>
<dbReference type="CDD" id="cd17324">
    <property type="entry name" value="MFS_NepI_like"/>
    <property type="match status" value="1"/>
</dbReference>
<feature type="transmembrane region" description="Helical" evidence="6">
    <location>
        <begin position="233"/>
        <end position="259"/>
    </location>
</feature>
<gene>
    <name evidence="8" type="ORF">IQ31_05531</name>
</gene>
<feature type="transmembrane region" description="Helical" evidence="6">
    <location>
        <begin position="75"/>
        <end position="97"/>
    </location>
</feature>
<keyword evidence="4 6" id="KW-1133">Transmembrane helix</keyword>
<sequence length="386" mass="41992">MKNNINTIIFPLALGGMALGTTEFMVMGLLPLISSSLEISIPSAGYLISSYAIGVMVGAPLIVTQAKRIAPKKMLLLLTALIFIFNLCSAFSTNYVLMLTTRFFSGLPHGAFFGIASAVVSKMAPKDQKARSISLIFSGLTISNILMVPLSTYLSVQFNWQYSFFLVSFISLLTLILIFIFLPSVKLDDESRDVKLYSIFKSKKLWLLIIITTLGFSGLFAWISYIAPLMTNISGFFLSDISWIMAVAGVGMFFGNVLGGYVTDKLKPLKATFTLLSLSLLSLLSVFLFSDFQYVSVILTFLAGLFSMSVAGPLVIMMMQSEGTSPAMGAALVQTALNMANFLGAFIGGLVIKNDLNYNYPALAGALLAGFGLVFCGIYYRQYNNK</sequence>
<evidence type="ECO:0000256" key="4">
    <source>
        <dbReference type="ARBA" id="ARBA00022989"/>
    </source>
</evidence>
<dbReference type="OrthoDB" id="9788453at2"/>
<dbReference type="RefSeq" id="WP_145331418.1">
    <property type="nucleotide sequence ID" value="NZ_VLKR01000061.1"/>
</dbReference>
<evidence type="ECO:0000256" key="6">
    <source>
        <dbReference type="SAM" id="Phobius"/>
    </source>
</evidence>
<feature type="transmembrane region" description="Helical" evidence="6">
    <location>
        <begin position="331"/>
        <end position="352"/>
    </location>
</feature>
<dbReference type="EMBL" id="VLKR01000061">
    <property type="protein sequence ID" value="TWI13050.1"/>
    <property type="molecule type" value="Genomic_DNA"/>
</dbReference>
<feature type="transmembrane region" description="Helical" evidence="6">
    <location>
        <begin position="103"/>
        <end position="121"/>
    </location>
</feature>
<dbReference type="InterPro" id="IPR020846">
    <property type="entry name" value="MFS_dom"/>
</dbReference>
<dbReference type="Proteomes" id="UP000315908">
    <property type="component" value="Unassembled WGS sequence"/>
</dbReference>
<dbReference type="PROSITE" id="PS50850">
    <property type="entry name" value="MFS"/>
    <property type="match status" value="1"/>
</dbReference>
<evidence type="ECO:0000313" key="9">
    <source>
        <dbReference type="Proteomes" id="UP000315908"/>
    </source>
</evidence>
<evidence type="ECO:0000256" key="5">
    <source>
        <dbReference type="ARBA" id="ARBA00023136"/>
    </source>
</evidence>
<dbReference type="SUPFAM" id="SSF103473">
    <property type="entry name" value="MFS general substrate transporter"/>
    <property type="match status" value="1"/>
</dbReference>
<dbReference type="PANTHER" id="PTHR43124">
    <property type="entry name" value="PURINE EFFLUX PUMP PBUE"/>
    <property type="match status" value="1"/>
</dbReference>
<accession>A0A562LZK5</accession>
<dbReference type="PANTHER" id="PTHR43124:SF3">
    <property type="entry name" value="CHLORAMPHENICOL EFFLUX PUMP RV0191"/>
    <property type="match status" value="1"/>
</dbReference>
<evidence type="ECO:0000256" key="3">
    <source>
        <dbReference type="ARBA" id="ARBA00022692"/>
    </source>
</evidence>